<accession>A0A0F9KID9</accession>
<dbReference type="AlphaFoldDB" id="A0A0F9KID9"/>
<protein>
    <submittedName>
        <fullName evidence="1">Uncharacterized protein</fullName>
    </submittedName>
</protein>
<reference evidence="1" key="1">
    <citation type="journal article" date="2015" name="Nature">
        <title>Complex archaea that bridge the gap between prokaryotes and eukaryotes.</title>
        <authorList>
            <person name="Spang A."/>
            <person name="Saw J.H."/>
            <person name="Jorgensen S.L."/>
            <person name="Zaremba-Niedzwiedzka K."/>
            <person name="Martijn J."/>
            <person name="Lind A.E."/>
            <person name="van Eijk R."/>
            <person name="Schleper C."/>
            <person name="Guy L."/>
            <person name="Ettema T.J."/>
        </authorList>
    </citation>
    <scope>NUCLEOTIDE SEQUENCE</scope>
</reference>
<organism evidence="1">
    <name type="scientific">marine sediment metagenome</name>
    <dbReference type="NCBI Taxonomy" id="412755"/>
    <lineage>
        <taxon>unclassified sequences</taxon>
        <taxon>metagenomes</taxon>
        <taxon>ecological metagenomes</taxon>
    </lineage>
</organism>
<name>A0A0F9KID9_9ZZZZ</name>
<dbReference type="EMBL" id="LAZR01014997">
    <property type="protein sequence ID" value="KKM15070.1"/>
    <property type="molecule type" value="Genomic_DNA"/>
</dbReference>
<gene>
    <name evidence="1" type="ORF">LCGC14_1699720</name>
</gene>
<sequence length="50" mass="5661">SMGNLRGTSSGVYDEYLWADVTSKAGTDQKDHAHRGVQVTDWFKDVLVYR</sequence>
<proteinExistence type="predicted"/>
<comment type="caution">
    <text evidence="1">The sequence shown here is derived from an EMBL/GenBank/DDBJ whole genome shotgun (WGS) entry which is preliminary data.</text>
</comment>
<feature type="non-terminal residue" evidence="1">
    <location>
        <position position="1"/>
    </location>
</feature>
<evidence type="ECO:0000313" key="1">
    <source>
        <dbReference type="EMBL" id="KKM15070.1"/>
    </source>
</evidence>